<accession>E9HTF1</accession>
<sequence length="204" mass="23225">MLFSRLRLEPAIIATRYASFACALDRLVVSHLSVILWVMISVDNSSCDLLVTRTPLFLSRLVDSTSLQGNTVFGWSTSSDAWLNFPGLKSRRRESSRKAFTTQRRRMHSHFFRVIEDASNSMRNEECIEFGGILLRNRKTPSSKTYQLTFVDPFDALVEDGRFEIKDSDAIGIEHGTSGSQSDTHPLRQSRRTVMPSQSYGIRR</sequence>
<evidence type="ECO:0000256" key="1">
    <source>
        <dbReference type="SAM" id="MobiDB-lite"/>
    </source>
</evidence>
<feature type="compositionally biased region" description="Polar residues" evidence="1">
    <location>
        <begin position="195"/>
        <end position="204"/>
    </location>
</feature>
<proteinExistence type="predicted"/>
<dbReference type="HOGENOM" id="CLU_1344486_0_0_1"/>
<evidence type="ECO:0000313" key="3">
    <source>
        <dbReference type="Proteomes" id="UP000000305"/>
    </source>
</evidence>
<dbReference type="InParanoid" id="E9HTF1"/>
<reference evidence="2 3" key="1">
    <citation type="journal article" date="2011" name="Science">
        <title>The ecoresponsive genome of Daphnia pulex.</title>
        <authorList>
            <person name="Colbourne J.K."/>
            <person name="Pfrender M.E."/>
            <person name="Gilbert D."/>
            <person name="Thomas W.K."/>
            <person name="Tucker A."/>
            <person name="Oakley T.H."/>
            <person name="Tokishita S."/>
            <person name="Aerts A."/>
            <person name="Arnold G.J."/>
            <person name="Basu M.K."/>
            <person name="Bauer D.J."/>
            <person name="Caceres C.E."/>
            <person name="Carmel L."/>
            <person name="Casola C."/>
            <person name="Choi J.H."/>
            <person name="Detter J.C."/>
            <person name="Dong Q."/>
            <person name="Dusheyko S."/>
            <person name="Eads B.D."/>
            <person name="Frohlich T."/>
            <person name="Geiler-Samerotte K.A."/>
            <person name="Gerlach D."/>
            <person name="Hatcher P."/>
            <person name="Jogdeo S."/>
            <person name="Krijgsveld J."/>
            <person name="Kriventseva E.V."/>
            <person name="Kultz D."/>
            <person name="Laforsch C."/>
            <person name="Lindquist E."/>
            <person name="Lopez J."/>
            <person name="Manak J.R."/>
            <person name="Muller J."/>
            <person name="Pangilinan J."/>
            <person name="Patwardhan R.P."/>
            <person name="Pitluck S."/>
            <person name="Pritham E.J."/>
            <person name="Rechtsteiner A."/>
            <person name="Rho M."/>
            <person name="Rogozin I.B."/>
            <person name="Sakarya O."/>
            <person name="Salamov A."/>
            <person name="Schaack S."/>
            <person name="Shapiro H."/>
            <person name="Shiga Y."/>
            <person name="Skalitzky C."/>
            <person name="Smith Z."/>
            <person name="Souvorov A."/>
            <person name="Sung W."/>
            <person name="Tang Z."/>
            <person name="Tsuchiya D."/>
            <person name="Tu H."/>
            <person name="Vos H."/>
            <person name="Wang M."/>
            <person name="Wolf Y.I."/>
            <person name="Yamagata H."/>
            <person name="Yamada T."/>
            <person name="Ye Y."/>
            <person name="Shaw J.R."/>
            <person name="Andrews J."/>
            <person name="Crease T.J."/>
            <person name="Tang H."/>
            <person name="Lucas S.M."/>
            <person name="Robertson H.M."/>
            <person name="Bork P."/>
            <person name="Koonin E.V."/>
            <person name="Zdobnov E.M."/>
            <person name="Grigoriev I.V."/>
            <person name="Lynch M."/>
            <person name="Boore J.L."/>
        </authorList>
    </citation>
    <scope>NUCLEOTIDE SEQUENCE [LARGE SCALE GENOMIC DNA]</scope>
</reference>
<protein>
    <submittedName>
        <fullName evidence="2">Uncharacterized protein</fullName>
    </submittedName>
</protein>
<organism evidence="2 3">
    <name type="scientific">Daphnia pulex</name>
    <name type="common">Water flea</name>
    <dbReference type="NCBI Taxonomy" id="6669"/>
    <lineage>
        <taxon>Eukaryota</taxon>
        <taxon>Metazoa</taxon>
        <taxon>Ecdysozoa</taxon>
        <taxon>Arthropoda</taxon>
        <taxon>Crustacea</taxon>
        <taxon>Branchiopoda</taxon>
        <taxon>Diplostraca</taxon>
        <taxon>Cladocera</taxon>
        <taxon>Anomopoda</taxon>
        <taxon>Daphniidae</taxon>
        <taxon>Daphnia</taxon>
    </lineage>
</organism>
<dbReference type="EMBL" id="GL732772">
    <property type="protein sequence ID" value="EFX64966.1"/>
    <property type="molecule type" value="Genomic_DNA"/>
</dbReference>
<keyword evidence="3" id="KW-1185">Reference proteome</keyword>
<feature type="region of interest" description="Disordered" evidence="1">
    <location>
        <begin position="169"/>
        <end position="204"/>
    </location>
</feature>
<dbReference type="AlphaFoldDB" id="E9HTF1"/>
<name>E9HTF1_DAPPU</name>
<gene>
    <name evidence="2" type="ORF">DAPPUDRAFT_117669</name>
</gene>
<evidence type="ECO:0000313" key="2">
    <source>
        <dbReference type="EMBL" id="EFX64966.1"/>
    </source>
</evidence>
<dbReference type="KEGG" id="dpx:DAPPUDRAFT_117669"/>
<dbReference type="Proteomes" id="UP000000305">
    <property type="component" value="Unassembled WGS sequence"/>
</dbReference>